<dbReference type="GO" id="GO:0005829">
    <property type="term" value="C:cytosol"/>
    <property type="evidence" value="ECO:0007669"/>
    <property type="project" value="UniProtKB-ARBA"/>
</dbReference>
<name>A0A4V2ZUH6_9BACL</name>
<dbReference type="RefSeq" id="WP_133225475.1">
    <property type="nucleotide sequence ID" value="NZ_SMRT01000001.1"/>
</dbReference>
<protein>
    <submittedName>
        <fullName evidence="3">Aldo/keto reductase</fullName>
    </submittedName>
</protein>
<dbReference type="AlphaFoldDB" id="A0A4V2ZUH6"/>
<dbReference type="Proteomes" id="UP000295636">
    <property type="component" value="Unassembled WGS sequence"/>
</dbReference>
<dbReference type="FunFam" id="3.20.20.100:FF:000004">
    <property type="entry name" value="Oxidoreductase, aldo/keto reductase"/>
    <property type="match status" value="1"/>
</dbReference>
<comment type="caution">
    <text evidence="3">The sequence shown here is derived from an EMBL/GenBank/DDBJ whole genome shotgun (WGS) entry which is preliminary data.</text>
</comment>
<keyword evidence="1" id="KW-0560">Oxidoreductase</keyword>
<keyword evidence="4" id="KW-1185">Reference proteome</keyword>
<dbReference type="SUPFAM" id="SSF51430">
    <property type="entry name" value="NAD(P)-linked oxidoreductase"/>
    <property type="match status" value="1"/>
</dbReference>
<proteinExistence type="predicted"/>
<dbReference type="InterPro" id="IPR036812">
    <property type="entry name" value="NAD(P)_OxRdtase_dom_sf"/>
</dbReference>
<dbReference type="InterPro" id="IPR023210">
    <property type="entry name" value="NADP_OxRdtase_dom"/>
</dbReference>
<dbReference type="Gene3D" id="3.20.20.100">
    <property type="entry name" value="NADP-dependent oxidoreductase domain"/>
    <property type="match status" value="1"/>
</dbReference>
<reference evidence="3 4" key="1">
    <citation type="submission" date="2019-03" db="EMBL/GenBank/DDBJ databases">
        <title>This is whole genome sequence of Paenibacillus sp MS74 strain.</title>
        <authorList>
            <person name="Trinh H.N."/>
        </authorList>
    </citation>
    <scope>NUCLEOTIDE SEQUENCE [LARGE SCALE GENOMIC DNA]</scope>
    <source>
        <strain evidence="3 4">MS74</strain>
    </source>
</reference>
<feature type="domain" description="NADP-dependent oxidoreductase" evidence="2">
    <location>
        <begin position="15"/>
        <end position="321"/>
    </location>
</feature>
<dbReference type="PANTHER" id="PTHR43364:SF4">
    <property type="entry name" value="NAD(P)-LINKED OXIDOREDUCTASE SUPERFAMILY PROTEIN"/>
    <property type="match status" value="1"/>
</dbReference>
<evidence type="ECO:0000259" key="2">
    <source>
        <dbReference type="Pfam" id="PF00248"/>
    </source>
</evidence>
<dbReference type="GO" id="GO:0016491">
    <property type="term" value="F:oxidoreductase activity"/>
    <property type="evidence" value="ECO:0007669"/>
    <property type="project" value="UniProtKB-KW"/>
</dbReference>
<sequence length="328" mass="36487">MEYGRLGKSGLKVSKISLGCWNFGSPTPAYGIPGRVTPEDSIRLIHQAYDVGINLIDNANRYTGGEAEQIQGRAMKGRRSDFVVATKLMKRVGDRPNDEGLSRVHIMEEVERILRRLDTDYIDLLQAHDVDWNTPLEETLRAFDDLIRQGKVRYIGCSNFPAWVLAKSLWISDVRNLASFSSAQPKYNLISRQVEKEVQPLCVDQGIGMIIYSPLEGGILTGKYNNGIPEDSRIGDTNPLLTERSVKMKAQVDRVQSGLAVLREVARQLEKTPSQVSLNWLINRPAVSAAIIGATRPEQIIENAGATGWKLPEELAAKLEQAFQDSAQ</sequence>
<dbReference type="InterPro" id="IPR050523">
    <property type="entry name" value="AKR_Detox_Biosynth"/>
</dbReference>
<organism evidence="3 4">
    <name type="scientific">Paenibacillus piri</name>
    <dbReference type="NCBI Taxonomy" id="2547395"/>
    <lineage>
        <taxon>Bacteria</taxon>
        <taxon>Bacillati</taxon>
        <taxon>Bacillota</taxon>
        <taxon>Bacilli</taxon>
        <taxon>Bacillales</taxon>
        <taxon>Paenibacillaceae</taxon>
        <taxon>Paenibacillus</taxon>
    </lineage>
</organism>
<dbReference type="OrthoDB" id="9773828at2"/>
<accession>A0A4V2ZUH6</accession>
<dbReference type="PANTHER" id="PTHR43364">
    <property type="entry name" value="NADH-SPECIFIC METHYLGLYOXAL REDUCTASE-RELATED"/>
    <property type="match status" value="1"/>
</dbReference>
<dbReference type="EMBL" id="SMRT01000001">
    <property type="protein sequence ID" value="TDG00765.1"/>
    <property type="molecule type" value="Genomic_DNA"/>
</dbReference>
<gene>
    <name evidence="3" type="ORF">E1757_03865</name>
</gene>
<evidence type="ECO:0000313" key="3">
    <source>
        <dbReference type="EMBL" id="TDG00765.1"/>
    </source>
</evidence>
<evidence type="ECO:0000256" key="1">
    <source>
        <dbReference type="ARBA" id="ARBA00023002"/>
    </source>
</evidence>
<dbReference type="Pfam" id="PF00248">
    <property type="entry name" value="Aldo_ket_red"/>
    <property type="match status" value="1"/>
</dbReference>
<evidence type="ECO:0000313" key="4">
    <source>
        <dbReference type="Proteomes" id="UP000295636"/>
    </source>
</evidence>